<name>A0A816LRS8_9BILA</name>
<proteinExistence type="predicted"/>
<evidence type="ECO:0000313" key="1">
    <source>
        <dbReference type="EMBL" id="CAF1951494.1"/>
    </source>
</evidence>
<dbReference type="EMBL" id="CAJNRE010001683">
    <property type="protein sequence ID" value="CAF1951494.1"/>
    <property type="molecule type" value="Genomic_DNA"/>
</dbReference>
<sequence>MDSILDYQQVHHTIESRSMQYNLKDLTESGREIDDSIVEVTLTKWVDKNQYFRFTRSVSLLSIAANLPFVLPTSIDGLRTTTFDFTSPLTAISYLIILPTSLTTNSTSISTIPASVISGATGVSVTIFYIGYRLNFMANINFEYFKNFKYYAVPNGELCCPVCGDKETFQTSGSMDGLTLEETKMVWNHVHEAHSIDFDRIYNKLQSSSTFIPRESVLTQAMQLVAASNGRINEAISLWALTTFGKQEVLAAIEKEHKELEKKLGELF</sequence>
<dbReference type="Proteomes" id="UP000663824">
    <property type="component" value="Unassembled WGS sequence"/>
</dbReference>
<accession>A0A816LRS8</accession>
<evidence type="ECO:0000313" key="2">
    <source>
        <dbReference type="Proteomes" id="UP000663824"/>
    </source>
</evidence>
<reference evidence="1" key="1">
    <citation type="submission" date="2021-02" db="EMBL/GenBank/DDBJ databases">
        <authorList>
            <person name="Nowell W R."/>
        </authorList>
    </citation>
    <scope>NUCLEOTIDE SEQUENCE</scope>
</reference>
<organism evidence="1 2">
    <name type="scientific">Rotaria magnacalcarata</name>
    <dbReference type="NCBI Taxonomy" id="392030"/>
    <lineage>
        <taxon>Eukaryota</taxon>
        <taxon>Metazoa</taxon>
        <taxon>Spiralia</taxon>
        <taxon>Gnathifera</taxon>
        <taxon>Rotifera</taxon>
        <taxon>Eurotatoria</taxon>
        <taxon>Bdelloidea</taxon>
        <taxon>Philodinida</taxon>
        <taxon>Philodinidae</taxon>
        <taxon>Rotaria</taxon>
    </lineage>
</organism>
<comment type="caution">
    <text evidence="1">The sequence shown here is derived from an EMBL/GenBank/DDBJ whole genome shotgun (WGS) entry which is preliminary data.</text>
</comment>
<gene>
    <name evidence="1" type="ORF">MBJ925_LOCUS5944</name>
</gene>
<dbReference type="AlphaFoldDB" id="A0A816LRS8"/>
<protein>
    <submittedName>
        <fullName evidence="1">Uncharacterized protein</fullName>
    </submittedName>
</protein>